<dbReference type="Gene3D" id="3.40.50.300">
    <property type="entry name" value="P-loop containing nucleotide triphosphate hydrolases"/>
    <property type="match status" value="1"/>
</dbReference>
<dbReference type="PIRSF" id="PIRSF001174">
    <property type="entry name" value="Lon_proteas"/>
    <property type="match status" value="1"/>
</dbReference>
<dbReference type="PROSITE" id="PS51787">
    <property type="entry name" value="LON_N"/>
    <property type="match status" value="1"/>
</dbReference>
<dbReference type="InterPro" id="IPR004815">
    <property type="entry name" value="Lon_bac/euk-typ"/>
</dbReference>
<evidence type="ECO:0000256" key="1">
    <source>
        <dbReference type="ARBA" id="ARBA00004496"/>
    </source>
</evidence>
<evidence type="ECO:0000256" key="6">
    <source>
        <dbReference type="ARBA" id="ARBA00022825"/>
    </source>
</evidence>
<dbReference type="RefSeq" id="WP_054969637.1">
    <property type="nucleotide sequence ID" value="NZ_LJCO01000054.1"/>
</dbReference>
<dbReference type="GO" id="GO:0006515">
    <property type="term" value="P:protein quality control for misfolded or incompletely synthesized proteins"/>
    <property type="evidence" value="ECO:0007669"/>
    <property type="project" value="UniProtKB-UniRule"/>
</dbReference>
<gene>
    <name evidence="9" type="primary">lon</name>
    <name evidence="16" type="ORF">AN477_13215</name>
</gene>
<evidence type="ECO:0000256" key="13">
    <source>
        <dbReference type="PROSITE-ProRule" id="PRU01122"/>
    </source>
</evidence>
<evidence type="ECO:0000313" key="17">
    <source>
        <dbReference type="Proteomes" id="UP000050482"/>
    </source>
</evidence>
<dbReference type="EMBL" id="LJCO01000054">
    <property type="protein sequence ID" value="KPV43212.1"/>
    <property type="molecule type" value="Genomic_DNA"/>
</dbReference>
<comment type="subunit">
    <text evidence="9 10">Homohexamer. Organized in a ring with a central cavity.</text>
</comment>
<feature type="active site" evidence="9 11">
    <location>
        <position position="682"/>
    </location>
</feature>
<evidence type="ECO:0000256" key="12">
    <source>
        <dbReference type="PIRSR" id="PIRSR001174-2"/>
    </source>
</evidence>
<accession>A0A0P9GQQ8</accession>
<dbReference type="OrthoDB" id="9803599at2"/>
<dbReference type="NCBIfam" id="NF008053">
    <property type="entry name" value="PRK10787.1"/>
    <property type="match status" value="1"/>
</dbReference>
<dbReference type="GO" id="GO:0034605">
    <property type="term" value="P:cellular response to heat"/>
    <property type="evidence" value="ECO:0007669"/>
    <property type="project" value="UniProtKB-UniRule"/>
</dbReference>
<name>A0A0P9GQQ8_9BACL</name>
<dbReference type="SUPFAM" id="SSF88697">
    <property type="entry name" value="PUA domain-like"/>
    <property type="match status" value="1"/>
</dbReference>
<evidence type="ECO:0000256" key="11">
    <source>
        <dbReference type="PIRSR" id="PIRSR001174-1"/>
    </source>
</evidence>
<comment type="similarity">
    <text evidence="9 10 13">Belongs to the peptidase S16 family.</text>
</comment>
<dbReference type="InterPro" id="IPR020568">
    <property type="entry name" value="Ribosomal_Su5_D2-typ_SF"/>
</dbReference>
<dbReference type="InterPro" id="IPR027065">
    <property type="entry name" value="Lon_Prtase"/>
</dbReference>
<evidence type="ECO:0000256" key="8">
    <source>
        <dbReference type="ARBA" id="ARBA00023016"/>
    </source>
</evidence>
<dbReference type="PROSITE" id="PS51786">
    <property type="entry name" value="LON_PROTEOLYTIC"/>
    <property type="match status" value="1"/>
</dbReference>
<feature type="domain" description="Lon N-terminal" evidence="15">
    <location>
        <begin position="11"/>
        <end position="207"/>
    </location>
</feature>
<reference evidence="16 17" key="1">
    <citation type="submission" date="2015-09" db="EMBL/GenBank/DDBJ databases">
        <title>Draft genome sequence of Alicyclobacillus ferrooxydans DSM 22381.</title>
        <authorList>
            <person name="Hemp J."/>
        </authorList>
    </citation>
    <scope>NUCLEOTIDE SEQUENCE [LARGE SCALE GENOMIC DNA]</scope>
    <source>
        <strain evidence="16 17">TC-34</strain>
    </source>
</reference>
<dbReference type="GO" id="GO:0005524">
    <property type="term" value="F:ATP binding"/>
    <property type="evidence" value="ECO:0007669"/>
    <property type="project" value="UniProtKB-UniRule"/>
</dbReference>
<dbReference type="AlphaFoldDB" id="A0A0P9GQQ8"/>
<keyword evidence="2 9" id="KW-0963">Cytoplasm</keyword>
<keyword evidence="3 9" id="KW-0645">Protease</keyword>
<dbReference type="NCBIfam" id="TIGR00763">
    <property type="entry name" value="lon"/>
    <property type="match status" value="1"/>
</dbReference>
<evidence type="ECO:0000256" key="2">
    <source>
        <dbReference type="ARBA" id="ARBA00022490"/>
    </source>
</evidence>
<dbReference type="SUPFAM" id="SSF54211">
    <property type="entry name" value="Ribosomal protein S5 domain 2-like"/>
    <property type="match status" value="1"/>
</dbReference>
<evidence type="ECO:0000256" key="9">
    <source>
        <dbReference type="HAMAP-Rule" id="MF_01973"/>
    </source>
</evidence>
<dbReference type="InterPro" id="IPR027417">
    <property type="entry name" value="P-loop_NTPase"/>
</dbReference>
<dbReference type="FunFam" id="1.20.5.5270:FF:000002">
    <property type="entry name" value="Lon protease homolog"/>
    <property type="match status" value="1"/>
</dbReference>
<dbReference type="PRINTS" id="PR00830">
    <property type="entry name" value="ENDOLAPTASE"/>
</dbReference>
<dbReference type="Proteomes" id="UP000050482">
    <property type="component" value="Unassembled WGS sequence"/>
</dbReference>
<dbReference type="Pfam" id="PF00004">
    <property type="entry name" value="AAA"/>
    <property type="match status" value="1"/>
</dbReference>
<dbReference type="SUPFAM" id="SSF52540">
    <property type="entry name" value="P-loop containing nucleoside triphosphate hydrolases"/>
    <property type="match status" value="1"/>
</dbReference>
<dbReference type="GO" id="GO:0043565">
    <property type="term" value="F:sequence-specific DNA binding"/>
    <property type="evidence" value="ECO:0007669"/>
    <property type="project" value="UniProtKB-UniRule"/>
</dbReference>
<evidence type="ECO:0000256" key="10">
    <source>
        <dbReference type="PIRNR" id="PIRNR001174"/>
    </source>
</evidence>
<comment type="caution">
    <text evidence="16">The sequence shown here is derived from an EMBL/GenBank/DDBJ whole genome shotgun (WGS) entry which is preliminary data.</text>
</comment>
<dbReference type="Gene3D" id="1.20.5.5270">
    <property type="match status" value="1"/>
</dbReference>
<keyword evidence="5 9" id="KW-0378">Hydrolase</keyword>
<keyword evidence="6 9" id="KW-0720">Serine protease</keyword>
<dbReference type="Gene3D" id="1.10.8.60">
    <property type="match status" value="1"/>
</dbReference>
<dbReference type="Pfam" id="PF02190">
    <property type="entry name" value="LON_substr_bdg"/>
    <property type="match status" value="1"/>
</dbReference>
<dbReference type="InterPro" id="IPR008269">
    <property type="entry name" value="Lon_proteolytic"/>
</dbReference>
<dbReference type="InterPro" id="IPR003959">
    <property type="entry name" value="ATPase_AAA_core"/>
</dbReference>
<dbReference type="GO" id="GO:0016887">
    <property type="term" value="F:ATP hydrolysis activity"/>
    <property type="evidence" value="ECO:0007669"/>
    <property type="project" value="UniProtKB-UniRule"/>
</dbReference>
<sequence length="807" mass="90073">MSADSKPNNTFPLLPLRGLLVFPSMVLHFDVGREKSVKALDEAMLGDHLIVLTSQEDGQLDNPTAQDLYSVGTLVRVKQMMKLPNGTIRVLVEGVERVAITRFTREDDFFEVRVKRHKDVKKPSENQPEIQALVRSVLQQFEQYVKLSKKVEQETYASVTDIEDPGRLADAIASNLPLKVKDKQSILEAFPVSDRLEKVLQILSDEREVLELERKIHQRVRSQMERTQKEYYLREQMKAIQKELGDREGRAGEVEELREKMAQKQMPETVEQRLQKELERLERIPSSSAEGTVIRTYIDWILALPWSESAESSVNVAKAEDVLNREHFGLTKVKDRILEFLAVSQLANKLVGPIICLAGPPGVGKTSLARSIATSLNRPFMRISLGGVRDEAEIRGHRRTYIGAMPGRILQGMKQVGVNNPVFLLDEIDKMASDFRGDPTSAMLEVLDPEQNANFSDHYIEIPFDLSQVMFITTANDISMIPGPLRDRMEVIQLSGYTEVEKLEIAKRHLLPRQREVHAVGGDKLRMSDAVLLSVIRDYTREAGVRQLDRVLASITRKVARKVARGDSKRVTITAKTLEELLGPPIYKYGMVEDEDQVGVVTGLAWTPVGGDTLTIEVSIVPGGGRVVLTGSLGDVMKESAQTALSYVRSRSRDFGLDKDNFDNSDIHVHVPEGAIPKDGPSAGISIATAIASAFTLRPVNRFVAMTGEITLRGRVLPIGGLKEKALAAHRAGIRTIIIPEGNQKDLRDIPESVLQDVKFVPVKHMDEVLQTALRDPLGEAPRIGGLMANYAEVLDEEPYREDGRHQ</sequence>
<feature type="binding site" evidence="9 12">
    <location>
        <begin position="359"/>
        <end position="366"/>
    </location>
    <ligand>
        <name>ATP</name>
        <dbReference type="ChEBI" id="CHEBI:30616"/>
    </ligand>
</feature>
<evidence type="ECO:0000259" key="14">
    <source>
        <dbReference type="PROSITE" id="PS51786"/>
    </source>
</evidence>
<proteinExistence type="evidence at transcript level"/>
<dbReference type="PATRIC" id="fig|471514.4.peg.1343"/>
<dbReference type="GO" id="GO:0005737">
    <property type="term" value="C:cytoplasm"/>
    <property type="evidence" value="ECO:0007669"/>
    <property type="project" value="UniProtKB-SubCell"/>
</dbReference>
<protein>
    <recommendedName>
        <fullName evidence="9 10">Lon protease</fullName>
        <ecNumber evidence="9 10">3.4.21.53</ecNumber>
    </recommendedName>
    <alternativeName>
        <fullName evidence="9">ATP-dependent protease La</fullName>
    </alternativeName>
</protein>
<dbReference type="SMART" id="SM00382">
    <property type="entry name" value="AAA"/>
    <property type="match status" value="1"/>
</dbReference>
<keyword evidence="4 9" id="KW-0547">Nucleotide-binding</keyword>
<dbReference type="PANTHER" id="PTHR10046">
    <property type="entry name" value="ATP DEPENDENT LON PROTEASE FAMILY MEMBER"/>
    <property type="match status" value="1"/>
</dbReference>
<dbReference type="STRING" id="471514.AN477_13215"/>
<dbReference type="Pfam" id="PF22667">
    <property type="entry name" value="Lon_lid"/>
    <property type="match status" value="1"/>
</dbReference>
<comment type="catalytic activity">
    <reaction evidence="9 10 13">
        <text>Hydrolysis of proteins in presence of ATP.</text>
        <dbReference type="EC" id="3.4.21.53"/>
    </reaction>
</comment>
<dbReference type="Gene3D" id="1.20.58.1480">
    <property type="match status" value="1"/>
</dbReference>
<comment type="subcellular location">
    <subcellularLocation>
        <location evidence="1 9 10">Cytoplasm</location>
    </subcellularLocation>
</comment>
<dbReference type="Gene3D" id="3.30.230.10">
    <property type="match status" value="1"/>
</dbReference>
<dbReference type="HAMAP" id="MF_01973">
    <property type="entry name" value="lon_bact"/>
    <property type="match status" value="1"/>
</dbReference>
<keyword evidence="7 9" id="KW-0067">ATP-binding</keyword>
<dbReference type="Pfam" id="PF05362">
    <property type="entry name" value="Lon_C"/>
    <property type="match status" value="1"/>
</dbReference>
<evidence type="ECO:0000259" key="15">
    <source>
        <dbReference type="PROSITE" id="PS51787"/>
    </source>
</evidence>
<dbReference type="CDD" id="cd19500">
    <property type="entry name" value="RecA-like_Lon"/>
    <property type="match status" value="1"/>
</dbReference>
<keyword evidence="8 9" id="KW-0346">Stress response</keyword>
<evidence type="ECO:0000256" key="7">
    <source>
        <dbReference type="ARBA" id="ARBA00022840"/>
    </source>
</evidence>
<feature type="domain" description="Lon proteolytic" evidence="14">
    <location>
        <begin position="595"/>
        <end position="776"/>
    </location>
</feature>
<organism evidence="16 17">
    <name type="scientific">Alicyclobacillus ferrooxydans</name>
    <dbReference type="NCBI Taxonomy" id="471514"/>
    <lineage>
        <taxon>Bacteria</taxon>
        <taxon>Bacillati</taxon>
        <taxon>Bacillota</taxon>
        <taxon>Bacilli</taxon>
        <taxon>Bacillales</taxon>
        <taxon>Alicyclobacillaceae</taxon>
        <taxon>Alicyclobacillus</taxon>
    </lineage>
</organism>
<evidence type="ECO:0000313" key="16">
    <source>
        <dbReference type="EMBL" id="KPV43212.1"/>
    </source>
</evidence>
<comment type="induction">
    <text evidence="9">By heat shock.</text>
</comment>
<dbReference type="GO" id="GO:0004176">
    <property type="term" value="F:ATP-dependent peptidase activity"/>
    <property type="evidence" value="ECO:0007669"/>
    <property type="project" value="UniProtKB-UniRule"/>
</dbReference>
<dbReference type="InterPro" id="IPR046336">
    <property type="entry name" value="Lon_prtase_N_sf"/>
</dbReference>
<dbReference type="InterPro" id="IPR027543">
    <property type="entry name" value="Lon_bac"/>
</dbReference>
<evidence type="ECO:0000256" key="4">
    <source>
        <dbReference type="ARBA" id="ARBA00022741"/>
    </source>
</evidence>
<comment type="function">
    <text evidence="9">ATP-dependent serine protease that mediates the selective degradation of mutant and abnormal proteins as well as certain short-lived regulatory proteins. Required for cellular homeostasis and for survival from DNA damage and developmental changes induced by stress. Degrades polypeptides processively to yield small peptide fragments that are 5 to 10 amino acids long. Binds to DNA in a double-stranded, site-specific manner.</text>
</comment>
<dbReference type="FunFam" id="3.40.50.300:FF:000382">
    <property type="entry name" value="Lon protease homolog 2, peroxisomal"/>
    <property type="match status" value="1"/>
</dbReference>
<dbReference type="GO" id="GO:0004252">
    <property type="term" value="F:serine-type endopeptidase activity"/>
    <property type="evidence" value="ECO:0007669"/>
    <property type="project" value="UniProtKB-UniRule"/>
</dbReference>
<evidence type="ECO:0000256" key="5">
    <source>
        <dbReference type="ARBA" id="ARBA00022801"/>
    </source>
</evidence>
<dbReference type="InterPro" id="IPR003593">
    <property type="entry name" value="AAA+_ATPase"/>
</dbReference>
<dbReference type="InterPro" id="IPR014721">
    <property type="entry name" value="Ribsml_uS5_D2-typ_fold_subgr"/>
</dbReference>
<evidence type="ECO:0000256" key="3">
    <source>
        <dbReference type="ARBA" id="ARBA00022670"/>
    </source>
</evidence>
<feature type="active site" evidence="9 11">
    <location>
        <position position="725"/>
    </location>
</feature>
<keyword evidence="16" id="KW-0238">DNA-binding</keyword>
<dbReference type="InterPro" id="IPR015947">
    <property type="entry name" value="PUA-like_sf"/>
</dbReference>
<dbReference type="Gene3D" id="2.30.130.40">
    <property type="entry name" value="LON domain-like"/>
    <property type="match status" value="1"/>
</dbReference>
<dbReference type="EC" id="3.4.21.53" evidence="9 10"/>
<dbReference type="InterPro" id="IPR003111">
    <property type="entry name" value="Lon_prtase_N"/>
</dbReference>
<dbReference type="SMART" id="SM00464">
    <property type="entry name" value="LON"/>
    <property type="match status" value="1"/>
</dbReference>
<keyword evidence="17" id="KW-1185">Reference proteome</keyword>
<dbReference type="InterPro" id="IPR054594">
    <property type="entry name" value="Lon_lid"/>
</dbReference>